<dbReference type="Pfam" id="PF00476">
    <property type="entry name" value="DNA_pol_A"/>
    <property type="match status" value="1"/>
</dbReference>
<dbReference type="Proteomes" id="UP000051276">
    <property type="component" value="Unassembled WGS sequence"/>
</dbReference>
<evidence type="ECO:0000313" key="6">
    <source>
        <dbReference type="EMBL" id="KRT57891.1"/>
    </source>
</evidence>
<keyword evidence="3" id="KW-0235">DNA replication</keyword>
<dbReference type="PANTHER" id="PTHR10133:SF27">
    <property type="entry name" value="DNA POLYMERASE NU"/>
    <property type="match status" value="1"/>
</dbReference>
<evidence type="ECO:0000256" key="4">
    <source>
        <dbReference type="ARBA" id="ARBA00049244"/>
    </source>
</evidence>
<evidence type="ECO:0000259" key="5">
    <source>
        <dbReference type="Pfam" id="PF00476"/>
    </source>
</evidence>
<dbReference type="InterPro" id="IPR043502">
    <property type="entry name" value="DNA/RNA_pol_sf"/>
</dbReference>
<evidence type="ECO:0000313" key="7">
    <source>
        <dbReference type="Proteomes" id="UP000051276"/>
    </source>
</evidence>
<dbReference type="PANTHER" id="PTHR10133">
    <property type="entry name" value="DNA POLYMERASE I"/>
    <property type="match status" value="1"/>
</dbReference>
<sequence>MIKRAMLAVDGWIEADRPPLRLLMQVHDELVLEVQESFLEMACQHLRDCMESAAELAVPLLVEVGIGDNWDEAH</sequence>
<dbReference type="GO" id="GO:0003887">
    <property type="term" value="F:DNA-directed DNA polymerase activity"/>
    <property type="evidence" value="ECO:0007669"/>
    <property type="project" value="UniProtKB-EC"/>
</dbReference>
<dbReference type="SUPFAM" id="SSF56672">
    <property type="entry name" value="DNA/RNA polymerases"/>
    <property type="match status" value="1"/>
</dbReference>
<dbReference type="InterPro" id="IPR002298">
    <property type="entry name" value="DNA_polymerase_A"/>
</dbReference>
<dbReference type="EC" id="2.7.7.7" evidence="2"/>
<dbReference type="Gene3D" id="3.30.70.370">
    <property type="match status" value="1"/>
</dbReference>
<reference evidence="6 7" key="1">
    <citation type="submission" date="2015-11" db="EMBL/GenBank/DDBJ databases">
        <title>The genome of Candidatus Endoriftia persephone in Ridgeia piscesae and population structure of the North Eastern Pacific vestimentiferan symbionts.</title>
        <authorList>
            <person name="Perez M."/>
            <person name="Juniper K.S."/>
        </authorList>
    </citation>
    <scope>NUCLEOTIDE SEQUENCE [LARGE SCALE GENOMIC DNA]</scope>
    <source>
        <strain evidence="6">Ind10</strain>
    </source>
</reference>
<protein>
    <recommendedName>
        <fullName evidence="2">DNA-directed DNA polymerase</fullName>
        <ecNumber evidence="2">2.7.7.7</ecNumber>
    </recommendedName>
</protein>
<evidence type="ECO:0000256" key="1">
    <source>
        <dbReference type="ARBA" id="ARBA00011541"/>
    </source>
</evidence>
<evidence type="ECO:0000256" key="3">
    <source>
        <dbReference type="ARBA" id="ARBA00022705"/>
    </source>
</evidence>
<dbReference type="EMBL" id="LMXI01000442">
    <property type="protein sequence ID" value="KRT57891.1"/>
    <property type="molecule type" value="Genomic_DNA"/>
</dbReference>
<dbReference type="InterPro" id="IPR001098">
    <property type="entry name" value="DNA-dir_DNA_pol_A_palm_dom"/>
</dbReference>
<proteinExistence type="predicted"/>
<gene>
    <name evidence="6" type="ORF">Ga0076813_12527</name>
</gene>
<dbReference type="PATRIC" id="fig|54398.4.peg.3380"/>
<dbReference type="GO" id="GO:0006302">
    <property type="term" value="P:double-strand break repair"/>
    <property type="evidence" value="ECO:0007669"/>
    <property type="project" value="TreeGrafter"/>
</dbReference>
<comment type="subunit">
    <text evidence="1">Single-chain monomer with multiple functions.</text>
</comment>
<evidence type="ECO:0000256" key="2">
    <source>
        <dbReference type="ARBA" id="ARBA00012417"/>
    </source>
</evidence>
<dbReference type="GO" id="GO:0003677">
    <property type="term" value="F:DNA binding"/>
    <property type="evidence" value="ECO:0007669"/>
    <property type="project" value="InterPro"/>
</dbReference>
<dbReference type="GO" id="GO:0006261">
    <property type="term" value="P:DNA-templated DNA replication"/>
    <property type="evidence" value="ECO:0007669"/>
    <property type="project" value="InterPro"/>
</dbReference>
<dbReference type="AlphaFoldDB" id="A0A0T5Z5C1"/>
<accession>A0A0T5Z5C1</accession>
<comment type="caution">
    <text evidence="6">The sequence shown here is derived from an EMBL/GenBank/DDBJ whole genome shotgun (WGS) entry which is preliminary data.</text>
</comment>
<comment type="catalytic activity">
    <reaction evidence="4">
        <text>DNA(n) + a 2'-deoxyribonucleoside 5'-triphosphate = DNA(n+1) + diphosphate</text>
        <dbReference type="Rhea" id="RHEA:22508"/>
        <dbReference type="Rhea" id="RHEA-COMP:17339"/>
        <dbReference type="Rhea" id="RHEA-COMP:17340"/>
        <dbReference type="ChEBI" id="CHEBI:33019"/>
        <dbReference type="ChEBI" id="CHEBI:61560"/>
        <dbReference type="ChEBI" id="CHEBI:173112"/>
        <dbReference type="EC" id="2.7.7.7"/>
    </reaction>
</comment>
<feature type="domain" description="DNA-directed DNA polymerase family A palm" evidence="5">
    <location>
        <begin position="1"/>
        <end position="72"/>
    </location>
</feature>
<organism evidence="6 7">
    <name type="scientific">endosymbiont of Ridgeia piscesae</name>
    <dbReference type="NCBI Taxonomy" id="54398"/>
    <lineage>
        <taxon>Bacteria</taxon>
        <taxon>Pseudomonadati</taxon>
        <taxon>Pseudomonadota</taxon>
        <taxon>Gammaproteobacteria</taxon>
        <taxon>sulfur-oxidizing symbionts</taxon>
    </lineage>
</organism>
<name>A0A0T5Z5C1_9GAMM</name>